<feature type="signal peptide" evidence="1">
    <location>
        <begin position="1"/>
        <end position="29"/>
    </location>
</feature>
<dbReference type="AlphaFoldDB" id="A0A9Q0YI59"/>
<keyword evidence="1" id="KW-0732">Signal</keyword>
<accession>A0A9Q0YI59</accession>
<comment type="caution">
    <text evidence="2">The sequence shown here is derived from an EMBL/GenBank/DDBJ whole genome shotgun (WGS) entry which is preliminary data.</text>
</comment>
<evidence type="ECO:0000313" key="3">
    <source>
        <dbReference type="Proteomes" id="UP001152320"/>
    </source>
</evidence>
<proteinExistence type="predicted"/>
<reference evidence="2" key="1">
    <citation type="submission" date="2021-10" db="EMBL/GenBank/DDBJ databases">
        <title>Tropical sea cucumber genome reveals ecological adaptation and Cuvierian tubules defense mechanism.</title>
        <authorList>
            <person name="Chen T."/>
        </authorList>
    </citation>
    <scope>NUCLEOTIDE SEQUENCE</scope>
    <source>
        <strain evidence="2">Nanhai2018</strain>
        <tissue evidence="2">Muscle</tissue>
    </source>
</reference>
<feature type="chain" id="PRO_5040148058" evidence="1">
    <location>
        <begin position="30"/>
        <end position="294"/>
    </location>
</feature>
<protein>
    <submittedName>
        <fullName evidence="2">Uncharacterized protein</fullName>
    </submittedName>
</protein>
<gene>
    <name evidence="2" type="ORF">HOLleu_38023</name>
</gene>
<sequence>MALIQLMRITSSSLILVLIFMTHFHSIESVCTIDCVRSGGTKKGSVCEFEVVEELPVGSPIASLQFSVDSCTSPTLIGDSDAATYLETSGKNILMKKTIDYDEDPGNFPSPIFFEVECPSGPCQDARMVINFINLNDNEIQVSENSSKAEVWELITYTAGDPLDVEPKIYAFDVDVASYLLYTIKGEQSPFRLVDGEGNPACFPTYDNDGSINTASPVLVVTDSYVFEYRNQSSYELIILVQSFMVDKFCTEGLVETFEYLLVVNVKAVDAPRCECICQSCSAAPDIRPDIQRR</sequence>
<dbReference type="Proteomes" id="UP001152320">
    <property type="component" value="Chromosome 20"/>
</dbReference>
<evidence type="ECO:0000313" key="2">
    <source>
        <dbReference type="EMBL" id="KAJ8022973.1"/>
    </source>
</evidence>
<organism evidence="2 3">
    <name type="scientific">Holothuria leucospilota</name>
    <name type="common">Black long sea cucumber</name>
    <name type="synonym">Mertensiothuria leucospilota</name>
    <dbReference type="NCBI Taxonomy" id="206669"/>
    <lineage>
        <taxon>Eukaryota</taxon>
        <taxon>Metazoa</taxon>
        <taxon>Echinodermata</taxon>
        <taxon>Eleutherozoa</taxon>
        <taxon>Echinozoa</taxon>
        <taxon>Holothuroidea</taxon>
        <taxon>Aspidochirotacea</taxon>
        <taxon>Aspidochirotida</taxon>
        <taxon>Holothuriidae</taxon>
        <taxon>Holothuria</taxon>
    </lineage>
</organism>
<evidence type="ECO:0000256" key="1">
    <source>
        <dbReference type="SAM" id="SignalP"/>
    </source>
</evidence>
<keyword evidence="3" id="KW-1185">Reference proteome</keyword>
<dbReference type="EMBL" id="JAIZAY010000020">
    <property type="protein sequence ID" value="KAJ8022973.1"/>
    <property type="molecule type" value="Genomic_DNA"/>
</dbReference>
<name>A0A9Q0YI59_HOLLE</name>